<dbReference type="InterPro" id="IPR018060">
    <property type="entry name" value="HTH_AraC"/>
</dbReference>
<dbReference type="Gene3D" id="1.10.10.60">
    <property type="entry name" value="Homeodomain-like"/>
    <property type="match status" value="1"/>
</dbReference>
<dbReference type="EMBL" id="JBHRVV010000001">
    <property type="protein sequence ID" value="MFC3460849.1"/>
    <property type="molecule type" value="Genomic_DNA"/>
</dbReference>
<comment type="caution">
    <text evidence="5">The sequence shown here is derived from an EMBL/GenBank/DDBJ whole genome shotgun (WGS) entry which is preliminary data.</text>
</comment>
<organism evidence="5 6">
    <name type="scientific">Massilia haematophila</name>
    <dbReference type="NCBI Taxonomy" id="457923"/>
    <lineage>
        <taxon>Bacteria</taxon>
        <taxon>Pseudomonadati</taxon>
        <taxon>Pseudomonadota</taxon>
        <taxon>Betaproteobacteria</taxon>
        <taxon>Burkholderiales</taxon>
        <taxon>Oxalobacteraceae</taxon>
        <taxon>Telluria group</taxon>
        <taxon>Massilia</taxon>
    </lineage>
</organism>
<evidence type="ECO:0000259" key="4">
    <source>
        <dbReference type="PROSITE" id="PS01124"/>
    </source>
</evidence>
<evidence type="ECO:0000256" key="1">
    <source>
        <dbReference type="ARBA" id="ARBA00023015"/>
    </source>
</evidence>
<keyword evidence="1" id="KW-0805">Transcription regulation</keyword>
<dbReference type="PANTHER" id="PTHR46796">
    <property type="entry name" value="HTH-TYPE TRANSCRIPTIONAL ACTIVATOR RHAS-RELATED"/>
    <property type="match status" value="1"/>
</dbReference>
<dbReference type="Proteomes" id="UP001595665">
    <property type="component" value="Unassembled WGS sequence"/>
</dbReference>
<dbReference type="PROSITE" id="PS01124">
    <property type="entry name" value="HTH_ARAC_FAMILY_2"/>
    <property type="match status" value="1"/>
</dbReference>
<reference evidence="6" key="1">
    <citation type="journal article" date="2019" name="Int. J. Syst. Evol. Microbiol.">
        <title>The Global Catalogue of Microorganisms (GCM) 10K type strain sequencing project: providing services to taxonomists for standard genome sequencing and annotation.</title>
        <authorList>
            <consortium name="The Broad Institute Genomics Platform"/>
            <consortium name="The Broad Institute Genome Sequencing Center for Infectious Disease"/>
            <person name="Wu L."/>
            <person name="Ma J."/>
        </authorList>
    </citation>
    <scope>NUCLEOTIDE SEQUENCE [LARGE SCALE GENOMIC DNA]</scope>
    <source>
        <strain evidence="6">CCM 7480</strain>
    </source>
</reference>
<name>A0ABV7PNW4_9BURK</name>
<dbReference type="SMART" id="SM00342">
    <property type="entry name" value="HTH_ARAC"/>
    <property type="match status" value="1"/>
</dbReference>
<dbReference type="Pfam" id="PF12833">
    <property type="entry name" value="HTH_18"/>
    <property type="match status" value="1"/>
</dbReference>
<dbReference type="SUPFAM" id="SSF46689">
    <property type="entry name" value="Homeodomain-like"/>
    <property type="match status" value="2"/>
</dbReference>
<evidence type="ECO:0000256" key="2">
    <source>
        <dbReference type="ARBA" id="ARBA00023125"/>
    </source>
</evidence>
<keyword evidence="3" id="KW-0804">Transcription</keyword>
<accession>A0ABV7PNW4</accession>
<gene>
    <name evidence="5" type="ORF">ACFOPH_21765</name>
</gene>
<dbReference type="InterPro" id="IPR009057">
    <property type="entry name" value="Homeodomain-like_sf"/>
</dbReference>
<dbReference type="InterPro" id="IPR020449">
    <property type="entry name" value="Tscrpt_reg_AraC-type_HTH"/>
</dbReference>
<evidence type="ECO:0000313" key="6">
    <source>
        <dbReference type="Proteomes" id="UP001595665"/>
    </source>
</evidence>
<keyword evidence="2" id="KW-0238">DNA-binding</keyword>
<evidence type="ECO:0000256" key="3">
    <source>
        <dbReference type="ARBA" id="ARBA00023163"/>
    </source>
</evidence>
<protein>
    <submittedName>
        <fullName evidence="5">Helix-turn-helix domain-containing protein</fullName>
    </submittedName>
</protein>
<proteinExistence type="predicted"/>
<evidence type="ECO:0000313" key="5">
    <source>
        <dbReference type="EMBL" id="MFC3460849.1"/>
    </source>
</evidence>
<dbReference type="RefSeq" id="WP_379737210.1">
    <property type="nucleotide sequence ID" value="NZ_JBHRVV010000001.1"/>
</dbReference>
<dbReference type="PANTHER" id="PTHR46796:SF2">
    <property type="entry name" value="TRANSCRIPTIONAL REGULATORY PROTEIN"/>
    <property type="match status" value="1"/>
</dbReference>
<keyword evidence="6" id="KW-1185">Reference proteome</keyword>
<dbReference type="PROSITE" id="PS00041">
    <property type="entry name" value="HTH_ARAC_FAMILY_1"/>
    <property type="match status" value="1"/>
</dbReference>
<dbReference type="InterPro" id="IPR018062">
    <property type="entry name" value="HTH_AraC-typ_CS"/>
</dbReference>
<dbReference type="PRINTS" id="PR00032">
    <property type="entry name" value="HTHARAC"/>
</dbReference>
<feature type="domain" description="HTH araC/xylS-type" evidence="4">
    <location>
        <begin position="182"/>
        <end position="280"/>
    </location>
</feature>
<sequence>MTGNAGKGDKMAESYAFYEGTFGQAIVLETCTDLVAHAHSESQIVFWLGGARAQANVGPEVVGYDENVGLATNAYQSHDMTRLDGTGPAVFLVFMISRKWLNELRQATGRPFVFPSSRIPIDADLRQACWRVLDLILSAREPGDGLNGLVEQLISATIDATTRGPVVDPRRLLPPLLDHRLRSAITLMRKHVHDKIGLDAIAHQVGLSRAHFFTLFRDQLNTSPQVFWSAVRVEEAMRRLIVQGGSLTSVALDLGFSAPSNFSRFFKEHTGVSPSTFRRAAVGAIPATVTGLAA</sequence>
<dbReference type="InterPro" id="IPR050204">
    <property type="entry name" value="AraC_XylS_family_regulators"/>
</dbReference>